<dbReference type="Proteomes" id="UP001152531">
    <property type="component" value="Unassembled WGS sequence"/>
</dbReference>
<reference evidence="1" key="1">
    <citation type="submission" date="2022-06" db="EMBL/GenBank/DDBJ databases">
        <authorList>
            <person name="Legras J.-L."/>
            <person name="Devillers H."/>
            <person name="Grondin C."/>
        </authorList>
    </citation>
    <scope>NUCLEOTIDE SEQUENCE</scope>
    <source>
        <strain evidence="1">CLIB 1444</strain>
    </source>
</reference>
<gene>
    <name evidence="1" type="ORF">CLIB1444_06S04698</name>
</gene>
<accession>A0ACA9Y933</accession>
<protein>
    <submittedName>
        <fullName evidence="1">Uncharacterized protein</fullName>
    </submittedName>
</protein>
<evidence type="ECO:0000313" key="1">
    <source>
        <dbReference type="EMBL" id="CAH6721549.1"/>
    </source>
</evidence>
<proteinExistence type="predicted"/>
<dbReference type="EMBL" id="CALSDN010000006">
    <property type="protein sequence ID" value="CAH6721549.1"/>
    <property type="molecule type" value="Genomic_DNA"/>
</dbReference>
<name>A0ACA9Y933_9ASCO</name>
<organism evidence="1 2">
    <name type="scientific">[Candida] jaroonii</name>
    <dbReference type="NCBI Taxonomy" id="467808"/>
    <lineage>
        <taxon>Eukaryota</taxon>
        <taxon>Fungi</taxon>
        <taxon>Dikarya</taxon>
        <taxon>Ascomycota</taxon>
        <taxon>Saccharomycotina</taxon>
        <taxon>Pichiomycetes</taxon>
        <taxon>Debaryomycetaceae</taxon>
        <taxon>Yamadazyma</taxon>
    </lineage>
</organism>
<keyword evidence="2" id="KW-1185">Reference proteome</keyword>
<sequence>MSQLIREHLQLHWTGQQSYQVKDGVELYTFESDRVRKMIKKSSCGLTFSYDDEECHEYTSEGPCCSRYSYRNKKPWFDDEVYFHEYREEPLFWAEQYEGRINGQDCRFSQFGTDDHYTYAYYWDDCLEEYTSYESEGIVTYEFVYKDIFESGIITGEESPEGHQYYHEFHNLQGSGVEGTVEEETQRILPSPERKIKLKNICILIVATLILTTIMVVHKVLLL</sequence>
<evidence type="ECO:0000313" key="2">
    <source>
        <dbReference type="Proteomes" id="UP001152531"/>
    </source>
</evidence>
<comment type="caution">
    <text evidence="1">The sequence shown here is derived from an EMBL/GenBank/DDBJ whole genome shotgun (WGS) entry which is preliminary data.</text>
</comment>